<name>A0ABU8IVJ7_9BURK</name>
<dbReference type="PANTHER" id="PTHR38731:SF3">
    <property type="entry name" value="BLL6125 PROTEIN"/>
    <property type="match status" value="1"/>
</dbReference>
<dbReference type="Proteomes" id="UP001386437">
    <property type="component" value="Unassembled WGS sequence"/>
</dbReference>
<dbReference type="InterPro" id="IPR006860">
    <property type="entry name" value="FecR"/>
</dbReference>
<protein>
    <submittedName>
        <fullName evidence="4">FecR domain-containing protein</fullName>
    </submittedName>
</protein>
<feature type="signal peptide" evidence="2">
    <location>
        <begin position="1"/>
        <end position="23"/>
    </location>
</feature>
<feature type="domain" description="FecR protein" evidence="3">
    <location>
        <begin position="64"/>
        <end position="166"/>
    </location>
</feature>
<proteinExistence type="predicted"/>
<evidence type="ECO:0000259" key="3">
    <source>
        <dbReference type="Pfam" id="PF04773"/>
    </source>
</evidence>
<evidence type="ECO:0000256" key="1">
    <source>
        <dbReference type="SAM" id="MobiDB-lite"/>
    </source>
</evidence>
<dbReference type="EMBL" id="JACFYJ010000034">
    <property type="protein sequence ID" value="MEI5999457.1"/>
    <property type="molecule type" value="Genomic_DNA"/>
</dbReference>
<feature type="compositionally biased region" description="Pro residues" evidence="1">
    <location>
        <begin position="262"/>
        <end position="279"/>
    </location>
</feature>
<comment type="caution">
    <text evidence="4">The sequence shown here is derived from an EMBL/GenBank/DDBJ whole genome shotgun (WGS) entry which is preliminary data.</text>
</comment>
<evidence type="ECO:0000313" key="5">
    <source>
        <dbReference type="Proteomes" id="UP001386437"/>
    </source>
</evidence>
<sequence>MRVRFDLRVVALALSVACTTALAQRNEKIDGIVGHAVAVVGNARILSAQHSAPIARDGMIAEGDTIETGADGYVYIATVDHGFISVRPDSSLTFEHFQYDGSAPKQSVIKLVLHKGTMREISGAGAQAARDHYRLNTPVAALGVRGTDFSVFTSSDITRADVRSGGIVMTPLGGSCLSSGNGPCEGPAAAQLFAEQRNSMLQVDRGSAHPLLVENRLAVVTPQGAATQKNEDNAAHSVTGQAQGDVGIAPLELQFMNKIPGPQAPAGPPAPATPPPAPSRPEAQQIFWGRFAALAAQPADTSLDALLKEGSDQVGINTLFAMTRTPQTDMVMPVQGVFGFSLQSSAAYVLNASTGAAVPGSISNASLTIDFGKRAFTTQFDLSANDATHSIAGRGAVLDDGKLRSDYASPAAISGALAGKTATQAGYLFMQHIDSKTTAMGATQWAR</sequence>
<keyword evidence="5" id="KW-1185">Reference proteome</keyword>
<feature type="region of interest" description="Disordered" evidence="1">
    <location>
        <begin position="258"/>
        <end position="282"/>
    </location>
</feature>
<keyword evidence="2" id="KW-0732">Signal</keyword>
<dbReference type="Pfam" id="PF04773">
    <property type="entry name" value="FecR"/>
    <property type="match status" value="1"/>
</dbReference>
<dbReference type="PANTHER" id="PTHR38731">
    <property type="entry name" value="LIPL45-RELATED LIPOPROTEIN-RELATED"/>
    <property type="match status" value="1"/>
</dbReference>
<gene>
    <name evidence="4" type="ORF">H3V53_20265</name>
</gene>
<evidence type="ECO:0000313" key="4">
    <source>
        <dbReference type="EMBL" id="MEI5999457.1"/>
    </source>
</evidence>
<feature type="chain" id="PRO_5047024446" evidence="2">
    <location>
        <begin position="24"/>
        <end position="447"/>
    </location>
</feature>
<organism evidence="4 5">
    <name type="scientific">Paraburkholderia bengalensis</name>
    <dbReference type="NCBI Taxonomy" id="2747562"/>
    <lineage>
        <taxon>Bacteria</taxon>
        <taxon>Pseudomonadati</taxon>
        <taxon>Pseudomonadota</taxon>
        <taxon>Betaproteobacteria</taxon>
        <taxon>Burkholderiales</taxon>
        <taxon>Burkholderiaceae</taxon>
        <taxon>Paraburkholderia</taxon>
    </lineage>
</organism>
<evidence type="ECO:0000256" key="2">
    <source>
        <dbReference type="SAM" id="SignalP"/>
    </source>
</evidence>
<reference evidence="4 5" key="1">
    <citation type="journal article" date="2022" name="Arch. Microbiol.">
        <title>Paraburkholderia bengalensis sp. nov. isolated from roots of Oryza sativa, IR64.</title>
        <authorList>
            <person name="Nag P."/>
            <person name="Mondal N."/>
            <person name="Sarkar J."/>
            <person name="Das S."/>
        </authorList>
    </citation>
    <scope>NUCLEOTIDE SEQUENCE [LARGE SCALE GENOMIC DNA]</scope>
    <source>
        <strain evidence="4 5">IR64_4_BI</strain>
    </source>
</reference>
<accession>A0ABU8IVJ7</accession>